<evidence type="ECO:0000313" key="1">
    <source>
        <dbReference type="EMBL" id="CEN50045.1"/>
    </source>
</evidence>
<gene>
    <name evidence="1" type="ORF">CCAN11_2070004</name>
</gene>
<dbReference type="EMBL" id="CDOK01000121">
    <property type="protein sequence ID" value="CEN50045.1"/>
    <property type="molecule type" value="Genomic_DNA"/>
</dbReference>
<organism evidence="1 2">
    <name type="scientific">Capnocytophaga canimorsus</name>
    <dbReference type="NCBI Taxonomy" id="28188"/>
    <lineage>
        <taxon>Bacteria</taxon>
        <taxon>Pseudomonadati</taxon>
        <taxon>Bacteroidota</taxon>
        <taxon>Flavobacteriia</taxon>
        <taxon>Flavobacteriales</taxon>
        <taxon>Flavobacteriaceae</taxon>
        <taxon>Capnocytophaga</taxon>
    </lineage>
</organism>
<protein>
    <submittedName>
        <fullName evidence="1">Uncharacterized protein</fullName>
    </submittedName>
</protein>
<reference evidence="2" key="1">
    <citation type="submission" date="2015-01" db="EMBL/GenBank/DDBJ databases">
        <authorList>
            <person name="MANFREDI Pablo"/>
        </authorList>
    </citation>
    <scope>NUCLEOTIDE SEQUENCE [LARGE SCALE GENOMIC DNA]</scope>
    <source>
        <strain evidence="2">Cc11</strain>
    </source>
</reference>
<accession>A0A0B7IE51</accession>
<sequence length="32" mass="3974">MPWQERPEGCKDVMWRYSQKSNHWAISHPNFQ</sequence>
<dbReference type="Proteomes" id="UP000039370">
    <property type="component" value="Unassembled WGS sequence"/>
</dbReference>
<dbReference type="AlphaFoldDB" id="A0A0B7IE51"/>
<name>A0A0B7IE51_9FLAO</name>
<proteinExistence type="predicted"/>
<evidence type="ECO:0000313" key="2">
    <source>
        <dbReference type="Proteomes" id="UP000039370"/>
    </source>
</evidence>